<protein>
    <submittedName>
        <fullName evidence="1">Uncharacterized protein</fullName>
    </submittedName>
</protein>
<evidence type="ECO:0000313" key="1">
    <source>
        <dbReference type="EMBL" id="WPB83357.1"/>
    </source>
</evidence>
<organism evidence="1 2">
    <name type="scientific">Sediminicoccus rosea</name>
    <dbReference type="NCBI Taxonomy" id="1225128"/>
    <lineage>
        <taxon>Bacteria</taxon>
        <taxon>Pseudomonadati</taxon>
        <taxon>Pseudomonadota</taxon>
        <taxon>Alphaproteobacteria</taxon>
        <taxon>Acetobacterales</taxon>
        <taxon>Roseomonadaceae</taxon>
        <taxon>Sediminicoccus</taxon>
    </lineage>
</organism>
<reference evidence="1 2" key="1">
    <citation type="submission" date="2023-11" db="EMBL/GenBank/DDBJ databases">
        <title>Arctic aerobic anoxygenic photoheterotroph Sediminicoccus rosea KRV36 adapts its photosynthesis to long days of polar summer.</title>
        <authorList>
            <person name="Tomasch J."/>
            <person name="Kopejtka K."/>
            <person name="Bily T."/>
            <person name="Gardiner A.T."/>
            <person name="Gardian Z."/>
            <person name="Shivaramu S."/>
            <person name="Koblizek M."/>
            <person name="Engelhardt F."/>
            <person name="Kaftan D."/>
        </authorList>
    </citation>
    <scope>NUCLEOTIDE SEQUENCE [LARGE SCALE GENOMIC DNA]</scope>
    <source>
        <strain evidence="1 2">R-30</strain>
    </source>
</reference>
<proteinExistence type="predicted"/>
<evidence type="ECO:0000313" key="2">
    <source>
        <dbReference type="Proteomes" id="UP001305521"/>
    </source>
</evidence>
<dbReference type="EMBL" id="CP137852">
    <property type="protein sequence ID" value="WPB83357.1"/>
    <property type="molecule type" value="Genomic_DNA"/>
</dbReference>
<gene>
    <name evidence="1" type="ORF">R9Z33_14730</name>
</gene>
<sequence length="478" mass="52177">MDRRRIAQLLVDPDWYRARHGAAAQANPVLHFAETGMEQGLDPNAMFDAAWYRATHGAAMAPGVSVYEDFCRNALTALRDPGPLFDTGWYCRTYPDIAAAGINPLHHYLFFGRPERRDPSPYFHNRWYFTAYPFADSPGMDAPTHFLNHGAALGLSPSPFFDVAWYRAQYPEVARAGVNPLLHYILEGEAKGFRPAPGFDPAAHAARHGTALPDARGALRHFAGEPARRDDAWRQAKEAPARFVRSAVADEARAMIALVAGIEADLADLPMALERLPVVSLALGQAELTWRSLYLSLDTVPRRILLVGHLDAAPELAALPDDPTLLVLETDGHLASIGTHLPPRVAWRSLAALAPGLDEAERARVVAALLNAFRPAAIMAWGSHAGGETICRHGANLRVDARLFLAWTDAPTRDAAEMMRRHFRRSLPFVTLSYAADMQALTAMADALGLPAGARGHLRPLDAWRAAEGFLGPDTAAP</sequence>
<keyword evidence="2" id="KW-1185">Reference proteome</keyword>
<dbReference type="Proteomes" id="UP001305521">
    <property type="component" value="Chromosome"/>
</dbReference>
<accession>A0ABZ0PCM9</accession>
<dbReference type="RefSeq" id="WP_318647335.1">
    <property type="nucleotide sequence ID" value="NZ_CP137852.1"/>
</dbReference>
<name>A0ABZ0PCM9_9PROT</name>